<keyword evidence="3" id="KW-0245">EGF-like domain</keyword>
<dbReference type="PROSITE" id="PS00108">
    <property type="entry name" value="PROTEIN_KINASE_ST"/>
    <property type="match status" value="1"/>
</dbReference>
<dbReference type="FunFam" id="2.90.10.10:FF:000013">
    <property type="entry name" value="G-type lectin S-receptor-like serine/threonine-protein kinase LECRK1"/>
    <property type="match status" value="1"/>
</dbReference>
<dbReference type="PANTHER" id="PTHR47976">
    <property type="entry name" value="G-TYPE LECTIN S-RECEPTOR-LIKE SERINE/THREONINE-PROTEIN KINASE SD2-5"/>
    <property type="match status" value="1"/>
</dbReference>
<evidence type="ECO:0000256" key="14">
    <source>
        <dbReference type="ARBA" id="ARBA00023170"/>
    </source>
</evidence>
<keyword evidence="10 18" id="KW-0067">ATP-binding</keyword>
<evidence type="ECO:0000256" key="13">
    <source>
        <dbReference type="ARBA" id="ARBA00023157"/>
    </source>
</evidence>
<feature type="domain" description="Bulb-type lectin" evidence="23">
    <location>
        <begin position="33"/>
        <end position="157"/>
    </location>
</feature>
<keyword evidence="12 20" id="KW-0472">Membrane</keyword>
<gene>
    <name evidence="24" type="ORF">LITE_LOCUS30464</name>
</gene>
<dbReference type="InterPro" id="IPR000719">
    <property type="entry name" value="Prot_kinase_dom"/>
</dbReference>
<evidence type="ECO:0000256" key="8">
    <source>
        <dbReference type="ARBA" id="ARBA00022741"/>
    </source>
</evidence>
<dbReference type="PROSITE" id="PS50927">
    <property type="entry name" value="BULB_LECTIN"/>
    <property type="match status" value="1"/>
</dbReference>
<dbReference type="FunFam" id="3.30.200.20:FF:000059">
    <property type="entry name" value="S-receptor-like serine/threonine-protein kinase"/>
    <property type="match status" value="1"/>
</dbReference>
<dbReference type="Gene3D" id="2.90.10.10">
    <property type="entry name" value="Bulb-type lectin domain"/>
    <property type="match status" value="1"/>
</dbReference>
<dbReference type="InterPro" id="IPR011009">
    <property type="entry name" value="Kinase-like_dom_sf"/>
</dbReference>
<evidence type="ECO:0000256" key="18">
    <source>
        <dbReference type="PIRNR" id="PIRNR000641"/>
    </source>
</evidence>
<sequence>MAATAASLSPILRRSPPLLILLSLLLLPTFAAAQNITVGQSLSADAANSTAWLSPSGEFAFGFRPLDETNTTFLLCIWYADLPDRTIVWSANGDSPAPAGSTVQLSGTVGLVLANPQGSEIWRSGQLSGGVASASLTDSGNFVIRARNSSPLWETFANPTDTILPSQTLGRGIILSSRRSESDFSKGRFRLILQGDGNLVLTTVNLPTEQVNGAYYAAGTNSATDPGTQLAFDELGFLSVVRTNGGSRFNLTESVPSSSNGGYYQRAILRFDGVLTQYYYPKSGGSNRSWTHLWNQPENICTARTDIGSGTCGFNSICDLESDGRPSCRCPTGYSLMDPDDPYGNCRANYTQGCEEDNGGVRIEELYGFVEIENTDWPTSDYALLEPFTEEGCRNSCLHDCMCAAAIFRSGDMCWKKKMPLSNGRLDGNLNGKALLKVRRGNVNVSRRTGGGGWPIAPEAGDVVKRKDREGLIVMGSVLFGISAFVNVALVIAICLGFQFVYRKKNRFDSGSNDSVGAIEPNVRCFTYRELEEATDGFKEELGRGAFGIVYKGVIRDNGRVVAVKKLNSSVNNDTAKEFRTEVSVIGQIHHKNLVRLVGYCEEGEQRQMLVYEYLNGTLADYLFGEVKPSWSKRIHIALGVARGLLYLHEECSTQVIHCDIKPQNVLLDDCQNARISDFGLAKLLQLNQSQTHTAIRGTRGYVAIEWFRNSPITVKVDVYSFGVLLLELICCRKGVDSNEGAGERAILTDWAFDCYAEGAIDDLVDHEMEVLNDRERLEKFVMTALWCIQEEPSVRPTMRQVWQMLEGVLEVPDPPCPSGFTVTTISKA</sequence>
<dbReference type="GO" id="GO:0004674">
    <property type="term" value="F:protein serine/threonine kinase activity"/>
    <property type="evidence" value="ECO:0007669"/>
    <property type="project" value="UniProtKB-KW"/>
</dbReference>
<evidence type="ECO:0000256" key="11">
    <source>
        <dbReference type="ARBA" id="ARBA00022989"/>
    </source>
</evidence>
<comment type="caution">
    <text evidence="24">The sequence shown here is derived from an EMBL/GenBank/DDBJ whole genome shotgun (WGS) entry which is preliminary data.</text>
</comment>
<dbReference type="PIRSF" id="PIRSF000641">
    <property type="entry name" value="SRK"/>
    <property type="match status" value="1"/>
</dbReference>
<dbReference type="Proteomes" id="UP001154282">
    <property type="component" value="Unassembled WGS sequence"/>
</dbReference>
<keyword evidence="14" id="KW-0675">Receptor</keyword>
<dbReference type="Gene3D" id="2.90.10.30">
    <property type="match status" value="1"/>
</dbReference>
<dbReference type="InterPro" id="IPR036426">
    <property type="entry name" value="Bulb-type_lectin_dom_sf"/>
</dbReference>
<keyword evidence="11 20" id="KW-1133">Transmembrane helix</keyword>
<dbReference type="EC" id="2.7.11.1" evidence="18"/>
<feature type="transmembrane region" description="Helical" evidence="20">
    <location>
        <begin position="472"/>
        <end position="498"/>
    </location>
</feature>
<evidence type="ECO:0000256" key="21">
    <source>
        <dbReference type="SAM" id="SignalP"/>
    </source>
</evidence>
<organism evidence="24 25">
    <name type="scientific">Linum tenue</name>
    <dbReference type="NCBI Taxonomy" id="586396"/>
    <lineage>
        <taxon>Eukaryota</taxon>
        <taxon>Viridiplantae</taxon>
        <taxon>Streptophyta</taxon>
        <taxon>Embryophyta</taxon>
        <taxon>Tracheophyta</taxon>
        <taxon>Spermatophyta</taxon>
        <taxon>Magnoliopsida</taxon>
        <taxon>eudicotyledons</taxon>
        <taxon>Gunneridae</taxon>
        <taxon>Pentapetalae</taxon>
        <taxon>rosids</taxon>
        <taxon>fabids</taxon>
        <taxon>Malpighiales</taxon>
        <taxon>Linaceae</taxon>
        <taxon>Linum</taxon>
    </lineage>
</organism>
<dbReference type="SUPFAM" id="SSF56112">
    <property type="entry name" value="Protein kinase-like (PK-like)"/>
    <property type="match status" value="1"/>
</dbReference>
<dbReference type="PROSITE" id="PS50011">
    <property type="entry name" value="PROTEIN_KINASE_DOM"/>
    <property type="match status" value="1"/>
</dbReference>
<dbReference type="FunFam" id="2.90.10.30:FF:000001">
    <property type="entry name" value="Serine/threonine-protein kinase"/>
    <property type="match status" value="1"/>
</dbReference>
<evidence type="ECO:0000256" key="3">
    <source>
        <dbReference type="ARBA" id="ARBA00022536"/>
    </source>
</evidence>
<keyword evidence="13" id="KW-1015">Disulfide bond</keyword>
<evidence type="ECO:0000256" key="10">
    <source>
        <dbReference type="ARBA" id="ARBA00022840"/>
    </source>
</evidence>
<keyword evidence="7" id="KW-0430">Lectin</keyword>
<dbReference type="CDD" id="cd01098">
    <property type="entry name" value="PAN_AP_plant"/>
    <property type="match status" value="1"/>
</dbReference>
<evidence type="ECO:0000313" key="25">
    <source>
        <dbReference type="Proteomes" id="UP001154282"/>
    </source>
</evidence>
<evidence type="ECO:0000256" key="2">
    <source>
        <dbReference type="ARBA" id="ARBA00022527"/>
    </source>
</evidence>
<dbReference type="Pfam" id="PF08276">
    <property type="entry name" value="PAN_2"/>
    <property type="match status" value="1"/>
</dbReference>
<evidence type="ECO:0000256" key="20">
    <source>
        <dbReference type="SAM" id="Phobius"/>
    </source>
</evidence>
<dbReference type="AlphaFoldDB" id="A0AAV0MV73"/>
<dbReference type="InterPro" id="IPR024171">
    <property type="entry name" value="SRK-like_kinase"/>
</dbReference>
<evidence type="ECO:0000256" key="12">
    <source>
        <dbReference type="ARBA" id="ARBA00023136"/>
    </source>
</evidence>
<keyword evidence="25" id="KW-1185">Reference proteome</keyword>
<evidence type="ECO:0000256" key="9">
    <source>
        <dbReference type="ARBA" id="ARBA00022777"/>
    </source>
</evidence>
<dbReference type="GO" id="GO:0005524">
    <property type="term" value="F:ATP binding"/>
    <property type="evidence" value="ECO:0007669"/>
    <property type="project" value="UniProtKB-UniRule"/>
</dbReference>
<evidence type="ECO:0000256" key="6">
    <source>
        <dbReference type="ARBA" id="ARBA00022729"/>
    </source>
</evidence>
<keyword evidence="5 20" id="KW-0812">Transmembrane</keyword>
<proteinExistence type="inferred from homology"/>
<dbReference type="Pfam" id="PF01453">
    <property type="entry name" value="B_lectin"/>
    <property type="match status" value="1"/>
</dbReference>
<comment type="subcellular location">
    <subcellularLocation>
        <location evidence="1">Membrane</location>
        <topology evidence="1">Single-pass type I membrane protein</topology>
    </subcellularLocation>
</comment>
<evidence type="ECO:0000256" key="5">
    <source>
        <dbReference type="ARBA" id="ARBA00022692"/>
    </source>
</evidence>
<protein>
    <recommendedName>
        <fullName evidence="18">Receptor-like serine/threonine-protein kinase</fullName>
        <ecNumber evidence="18">2.7.11.1</ecNumber>
    </recommendedName>
</protein>
<evidence type="ECO:0000256" key="16">
    <source>
        <dbReference type="ARBA" id="ARBA00047899"/>
    </source>
</evidence>
<feature type="domain" description="Protein kinase" evidence="22">
    <location>
        <begin position="536"/>
        <end position="810"/>
    </location>
</feature>
<comment type="similarity">
    <text evidence="18">Belongs to the protein kinase superfamily. Ser/Thr protein kinase family.</text>
</comment>
<dbReference type="PROSITE" id="PS00107">
    <property type="entry name" value="PROTEIN_KINASE_ATP"/>
    <property type="match status" value="1"/>
</dbReference>
<dbReference type="InterPro" id="IPR017441">
    <property type="entry name" value="Protein_kinase_ATP_BS"/>
</dbReference>
<dbReference type="Gene3D" id="1.10.510.10">
    <property type="entry name" value="Transferase(Phosphotransferase) domain 1"/>
    <property type="match status" value="1"/>
</dbReference>
<accession>A0AAV0MV73</accession>
<dbReference type="SMART" id="SM00108">
    <property type="entry name" value="B_lectin"/>
    <property type="match status" value="1"/>
</dbReference>
<evidence type="ECO:0000256" key="17">
    <source>
        <dbReference type="ARBA" id="ARBA00048679"/>
    </source>
</evidence>
<keyword evidence="4 18" id="KW-0808">Transferase</keyword>
<dbReference type="Pfam" id="PF00069">
    <property type="entry name" value="Pkinase"/>
    <property type="match status" value="1"/>
</dbReference>
<comment type="catalytic activity">
    <reaction evidence="17 18">
        <text>L-seryl-[protein] + ATP = O-phospho-L-seryl-[protein] + ADP + H(+)</text>
        <dbReference type="Rhea" id="RHEA:17989"/>
        <dbReference type="Rhea" id="RHEA-COMP:9863"/>
        <dbReference type="Rhea" id="RHEA-COMP:11604"/>
        <dbReference type="ChEBI" id="CHEBI:15378"/>
        <dbReference type="ChEBI" id="CHEBI:29999"/>
        <dbReference type="ChEBI" id="CHEBI:30616"/>
        <dbReference type="ChEBI" id="CHEBI:83421"/>
        <dbReference type="ChEBI" id="CHEBI:456216"/>
        <dbReference type="EC" id="2.7.11.1"/>
    </reaction>
</comment>
<evidence type="ECO:0000259" key="23">
    <source>
        <dbReference type="PROSITE" id="PS50927"/>
    </source>
</evidence>
<evidence type="ECO:0000256" key="7">
    <source>
        <dbReference type="ARBA" id="ARBA00022734"/>
    </source>
</evidence>
<reference evidence="24" key="1">
    <citation type="submission" date="2022-08" db="EMBL/GenBank/DDBJ databases">
        <authorList>
            <person name="Gutierrez-Valencia J."/>
        </authorList>
    </citation>
    <scope>NUCLEOTIDE SEQUENCE</scope>
</reference>
<dbReference type="SMART" id="SM00220">
    <property type="entry name" value="S_TKc"/>
    <property type="match status" value="1"/>
</dbReference>
<feature type="chain" id="PRO_5043572414" description="Receptor-like serine/threonine-protein kinase" evidence="21">
    <location>
        <begin position="34"/>
        <end position="829"/>
    </location>
</feature>
<evidence type="ECO:0000256" key="4">
    <source>
        <dbReference type="ARBA" id="ARBA00022679"/>
    </source>
</evidence>
<dbReference type="CDD" id="cd00028">
    <property type="entry name" value="B_lectin"/>
    <property type="match status" value="1"/>
</dbReference>
<dbReference type="InterPro" id="IPR051343">
    <property type="entry name" value="G-type_lectin_kinases/EP1-like"/>
</dbReference>
<dbReference type="PANTHER" id="PTHR47976:SF113">
    <property type="entry name" value="RECEPTOR-LIKE SERINE_THREONINE-PROTEIN KINASE"/>
    <property type="match status" value="1"/>
</dbReference>
<dbReference type="Gene3D" id="3.30.200.20">
    <property type="entry name" value="Phosphorylase Kinase, domain 1"/>
    <property type="match status" value="1"/>
</dbReference>
<dbReference type="GO" id="GO:0016020">
    <property type="term" value="C:membrane"/>
    <property type="evidence" value="ECO:0007669"/>
    <property type="project" value="UniProtKB-SubCell"/>
</dbReference>
<dbReference type="FunFam" id="1.10.510.10:FF:000237">
    <property type="entry name" value="G-type lectin S-receptor-like serine/threonine-protein kinase"/>
    <property type="match status" value="1"/>
</dbReference>
<dbReference type="SUPFAM" id="SSF51110">
    <property type="entry name" value="alpha-D-mannose-specific plant lectins"/>
    <property type="match status" value="1"/>
</dbReference>
<dbReference type="EMBL" id="CAMGYJ010000007">
    <property type="protein sequence ID" value="CAI0450292.1"/>
    <property type="molecule type" value="Genomic_DNA"/>
</dbReference>
<dbReference type="InterPro" id="IPR008271">
    <property type="entry name" value="Ser/Thr_kinase_AS"/>
</dbReference>
<keyword evidence="8 18" id="KW-0547">Nucleotide-binding</keyword>
<feature type="signal peptide" evidence="21">
    <location>
        <begin position="1"/>
        <end position="33"/>
    </location>
</feature>
<keyword evidence="6 21" id="KW-0732">Signal</keyword>
<keyword evidence="15" id="KW-0325">Glycoprotein</keyword>
<dbReference type="GO" id="GO:0030246">
    <property type="term" value="F:carbohydrate binding"/>
    <property type="evidence" value="ECO:0007669"/>
    <property type="project" value="UniProtKB-KW"/>
</dbReference>
<name>A0AAV0MV73_9ROSI</name>
<evidence type="ECO:0000256" key="19">
    <source>
        <dbReference type="PROSITE-ProRule" id="PRU10141"/>
    </source>
</evidence>
<evidence type="ECO:0000313" key="24">
    <source>
        <dbReference type="EMBL" id="CAI0450292.1"/>
    </source>
</evidence>
<dbReference type="InterPro" id="IPR003609">
    <property type="entry name" value="Pan_app"/>
</dbReference>
<evidence type="ECO:0000256" key="15">
    <source>
        <dbReference type="ARBA" id="ARBA00023180"/>
    </source>
</evidence>
<evidence type="ECO:0000259" key="22">
    <source>
        <dbReference type="PROSITE" id="PS50011"/>
    </source>
</evidence>
<keyword evidence="9 18" id="KW-0418">Kinase</keyword>
<comment type="catalytic activity">
    <reaction evidence="16 18">
        <text>L-threonyl-[protein] + ATP = O-phospho-L-threonyl-[protein] + ADP + H(+)</text>
        <dbReference type="Rhea" id="RHEA:46608"/>
        <dbReference type="Rhea" id="RHEA-COMP:11060"/>
        <dbReference type="Rhea" id="RHEA-COMP:11605"/>
        <dbReference type="ChEBI" id="CHEBI:15378"/>
        <dbReference type="ChEBI" id="CHEBI:30013"/>
        <dbReference type="ChEBI" id="CHEBI:30616"/>
        <dbReference type="ChEBI" id="CHEBI:61977"/>
        <dbReference type="ChEBI" id="CHEBI:456216"/>
        <dbReference type="EC" id="2.7.11.1"/>
    </reaction>
</comment>
<evidence type="ECO:0000256" key="1">
    <source>
        <dbReference type="ARBA" id="ARBA00004479"/>
    </source>
</evidence>
<dbReference type="InterPro" id="IPR001480">
    <property type="entry name" value="Bulb-type_lectin_dom"/>
</dbReference>
<feature type="binding site" evidence="19">
    <location>
        <position position="566"/>
    </location>
    <ligand>
        <name>ATP</name>
        <dbReference type="ChEBI" id="CHEBI:30616"/>
    </ligand>
</feature>
<keyword evidence="2 18" id="KW-0723">Serine/threonine-protein kinase</keyword>